<comment type="caution">
    <text evidence="1">The sequence shown here is derived from an EMBL/GenBank/DDBJ whole genome shotgun (WGS) entry which is preliminary data.</text>
</comment>
<protein>
    <submittedName>
        <fullName evidence="1">Uncharacterized protein</fullName>
    </submittedName>
</protein>
<feature type="non-terminal residue" evidence="1">
    <location>
        <position position="1"/>
    </location>
</feature>
<dbReference type="AlphaFoldDB" id="A0AAD8A1F5"/>
<gene>
    <name evidence="1" type="ORF">L9F63_027806</name>
</gene>
<feature type="non-terminal residue" evidence="1">
    <location>
        <position position="105"/>
    </location>
</feature>
<dbReference type="EMBL" id="JASPKZ010004234">
    <property type="protein sequence ID" value="KAJ9590355.1"/>
    <property type="molecule type" value="Genomic_DNA"/>
</dbReference>
<evidence type="ECO:0000313" key="2">
    <source>
        <dbReference type="Proteomes" id="UP001233999"/>
    </source>
</evidence>
<reference evidence="1" key="1">
    <citation type="journal article" date="2023" name="IScience">
        <title>Live-bearing cockroach genome reveals convergent evolutionary mechanisms linked to viviparity in insects and beyond.</title>
        <authorList>
            <person name="Fouks B."/>
            <person name="Harrison M.C."/>
            <person name="Mikhailova A.A."/>
            <person name="Marchal E."/>
            <person name="English S."/>
            <person name="Carruthers M."/>
            <person name="Jennings E.C."/>
            <person name="Chiamaka E.L."/>
            <person name="Frigard R.A."/>
            <person name="Pippel M."/>
            <person name="Attardo G.M."/>
            <person name="Benoit J.B."/>
            <person name="Bornberg-Bauer E."/>
            <person name="Tobe S.S."/>
        </authorList>
    </citation>
    <scope>NUCLEOTIDE SEQUENCE</scope>
    <source>
        <strain evidence="1">Stay&amp;Tobe</strain>
    </source>
</reference>
<accession>A0AAD8A1F5</accession>
<organism evidence="1 2">
    <name type="scientific">Diploptera punctata</name>
    <name type="common">Pacific beetle cockroach</name>
    <dbReference type="NCBI Taxonomy" id="6984"/>
    <lineage>
        <taxon>Eukaryota</taxon>
        <taxon>Metazoa</taxon>
        <taxon>Ecdysozoa</taxon>
        <taxon>Arthropoda</taxon>
        <taxon>Hexapoda</taxon>
        <taxon>Insecta</taxon>
        <taxon>Pterygota</taxon>
        <taxon>Neoptera</taxon>
        <taxon>Polyneoptera</taxon>
        <taxon>Dictyoptera</taxon>
        <taxon>Blattodea</taxon>
        <taxon>Blaberoidea</taxon>
        <taxon>Blaberidae</taxon>
        <taxon>Diplopterinae</taxon>
        <taxon>Diploptera</taxon>
    </lineage>
</organism>
<proteinExistence type="predicted"/>
<reference evidence="1" key="2">
    <citation type="submission" date="2023-05" db="EMBL/GenBank/DDBJ databases">
        <authorList>
            <person name="Fouks B."/>
        </authorList>
    </citation>
    <scope>NUCLEOTIDE SEQUENCE</scope>
    <source>
        <strain evidence="1">Stay&amp;Tobe</strain>
        <tissue evidence="1">Testes</tissue>
    </source>
</reference>
<dbReference type="Proteomes" id="UP001233999">
    <property type="component" value="Unassembled WGS sequence"/>
</dbReference>
<sequence length="105" mass="12491">TLQSYYRCDNGSVNNVDTYTTMFLEIHRVHTDFPTLQSYKMKIVKVVLMWFAAVERQSLKVCKAISEYFHFSLLCRRFNRITQQSKLSHNLPPNLYILLFCYKSP</sequence>
<keyword evidence="2" id="KW-1185">Reference proteome</keyword>
<evidence type="ECO:0000313" key="1">
    <source>
        <dbReference type="EMBL" id="KAJ9590355.1"/>
    </source>
</evidence>
<name>A0AAD8A1F5_DIPPU</name>